<feature type="domain" description="Major capsid protein N-terminal" evidence="8">
    <location>
        <begin position="34"/>
        <end position="241"/>
    </location>
</feature>
<dbReference type="InterPro" id="IPR007542">
    <property type="entry name" value="MCP_C"/>
</dbReference>
<evidence type="ECO:0000313" key="11">
    <source>
        <dbReference type="EMBL" id="AMK37568.1"/>
    </source>
</evidence>
<dbReference type="EMBL" id="KU507315">
    <property type="protein sequence ID" value="AMK37566.1"/>
    <property type="molecule type" value="Genomic_DNA"/>
</dbReference>
<dbReference type="Pfam" id="PF04451">
    <property type="entry name" value="Capsid_NCLDV"/>
    <property type="match status" value="1"/>
</dbReference>
<dbReference type="GeneID" id="37617702"/>
<dbReference type="KEGG" id="vg:37617702"/>
<dbReference type="OrthoDB" id="5386at10239"/>
<sequence length="463" mass="50110">MSSVTGSGITSGFIDLATYDSLDKALYGGKDATTYFVKEHYPVGWFTKLPTAATKTSGTPAFGQHFSVGVPRSGDYVLNSWLVLKTPQIKLLAANQFNNDGTIRWTKNLMHNVVEHAALSFNEIQAQQFNTAFLDAWNEYTMPEAKRIGYYNMIGNTSDLVNPAPATGQAGARVLPAKNLVLPLPFFFGRDSGLALPTVTLPYNEIRITISLRSIQDLLILQHKTTGEVKPIVATDLEGGLPDTVEAHVYMTVGLVTAAERQAMSSSVRDMVVEQMQMAPVHMVNPKNATVFHADLRFSHAVKALMFMVQNVTHKSVGSNYTCVTPVVGAGNTVLEPALAVDPVKSASLVYENTTRLPDMSVEYYSLVQPWYYAPAIPISTGHHLYSYALSLNDPHPSGSTNFGRLTNASINVSLSAEAGTAAGGGGADNSGYKNPQKYALVVMAINHNIIRIMNGSMGFPIL</sequence>
<evidence type="ECO:0000256" key="5">
    <source>
        <dbReference type="ARBA" id="ARBA00022844"/>
    </source>
</evidence>
<evidence type="ECO:0000313" key="12">
    <source>
        <dbReference type="Proteomes" id="UP000242261"/>
    </source>
</evidence>
<dbReference type="GO" id="GO:0005198">
    <property type="term" value="F:structural molecule activity"/>
    <property type="evidence" value="ECO:0007669"/>
    <property type="project" value="InterPro"/>
</dbReference>
<dbReference type="SMR" id="A0A140DCG5"/>
<keyword evidence="12" id="KW-1185">Reference proteome</keyword>
<evidence type="ECO:0000259" key="7">
    <source>
        <dbReference type="Pfam" id="PF04451"/>
    </source>
</evidence>
<dbReference type="Proteomes" id="UP000242261">
    <property type="component" value="Segment"/>
</dbReference>
<dbReference type="Pfam" id="PF16903">
    <property type="entry name" value="Capsid_N"/>
    <property type="match status" value="1"/>
</dbReference>
<reference evidence="10 12" key="1">
    <citation type="submission" date="2016-01" db="EMBL/GenBank/DDBJ databases">
        <title>Full major capsid protein gene of ranavirus associated with ulcerative syndrome in Barcoo grunter (Scortum barcoo).</title>
        <authorList>
            <person name="Kayansamruaj P."/>
            <person name="Rodkhum C."/>
        </authorList>
    </citation>
    <scope>NUCLEOTIDE SEQUENCE</scope>
    <source>
        <strain evidence="9">BG/TH/CU1</strain>
        <strain evidence="10">BG/TH/CU2</strain>
        <strain evidence="11">BG/TH/CU3</strain>
    </source>
</reference>
<dbReference type="Gene3D" id="2.70.9.20">
    <property type="entry name" value="Major capsid protein Vp54"/>
    <property type="match status" value="1"/>
</dbReference>
<evidence type="ECO:0000256" key="2">
    <source>
        <dbReference type="ARBA" id="ARBA00009231"/>
    </source>
</evidence>
<dbReference type="EMBL" id="KU507317">
    <property type="protein sequence ID" value="AMK37568.1"/>
    <property type="molecule type" value="Genomic_DNA"/>
</dbReference>
<evidence type="ECO:0000256" key="4">
    <source>
        <dbReference type="ARBA" id="ARBA00022561"/>
    </source>
</evidence>
<dbReference type="InterPro" id="IPR016112">
    <property type="entry name" value="VP_dsDNA_II"/>
</dbReference>
<feature type="domain" description="Major capsid protein C-terminal" evidence="7">
    <location>
        <begin position="260"/>
        <end position="459"/>
    </location>
</feature>
<dbReference type="InterPro" id="IPR031654">
    <property type="entry name" value="Capsid_N"/>
</dbReference>
<comment type="subcellular location">
    <subcellularLocation>
        <location evidence="1">Virion</location>
    </subcellularLocation>
</comment>
<protein>
    <recommendedName>
        <fullName evidence="3">Major capsid protein</fullName>
    </recommendedName>
</protein>
<name>A0A140DCG5_9VIRU</name>
<dbReference type="InterPro" id="IPR038519">
    <property type="entry name" value="MCP_C_sf"/>
</dbReference>
<keyword evidence="5" id="KW-0946">Virion</keyword>
<proteinExistence type="inferred from homology"/>
<dbReference type="SUPFAM" id="SSF49749">
    <property type="entry name" value="Group II dsDNA viruses VP"/>
    <property type="match status" value="2"/>
</dbReference>
<dbReference type="GO" id="GO:0019028">
    <property type="term" value="C:viral capsid"/>
    <property type="evidence" value="ECO:0007669"/>
    <property type="project" value="UniProtKB-KW"/>
</dbReference>
<evidence type="ECO:0000313" key="10">
    <source>
        <dbReference type="EMBL" id="AMK37567.1"/>
    </source>
</evidence>
<accession>A0A140DCG5</accession>
<organism evidence="10">
    <name type="scientific">Santee-Cooper ranavirus</name>
    <dbReference type="NCBI Taxonomy" id="198068"/>
    <lineage>
        <taxon>Viruses</taxon>
        <taxon>Varidnaviria</taxon>
        <taxon>Bamfordvirae</taxon>
        <taxon>Nucleocytoviricota</taxon>
        <taxon>Megaviricetes</taxon>
        <taxon>Pimascovirales</taxon>
        <taxon>Pimascovirales incertae sedis</taxon>
        <taxon>Iridoviridae</taxon>
        <taxon>Alphairidovirinae</taxon>
        <taxon>Ranavirus</taxon>
        <taxon>Ranavirus micropterus1</taxon>
    </lineage>
</organism>
<dbReference type="EMBL" id="KU507316">
    <property type="protein sequence ID" value="AMK37567.1"/>
    <property type="molecule type" value="Genomic_DNA"/>
</dbReference>
<evidence type="ECO:0000256" key="3">
    <source>
        <dbReference type="ARBA" id="ARBA00014893"/>
    </source>
</evidence>
<evidence type="ECO:0000256" key="6">
    <source>
        <dbReference type="ARBA" id="ARBA00022921"/>
    </source>
</evidence>
<evidence type="ECO:0000256" key="1">
    <source>
        <dbReference type="ARBA" id="ARBA00004328"/>
    </source>
</evidence>
<keyword evidence="6" id="KW-0426">Late protein</keyword>
<dbReference type="RefSeq" id="YP_009506759.1">
    <property type="nucleotide sequence ID" value="NC_038508.1"/>
</dbReference>
<comment type="similarity">
    <text evidence="2">Belongs to the NCLDV major capsid protein family.</text>
</comment>
<evidence type="ECO:0000259" key="8">
    <source>
        <dbReference type="Pfam" id="PF16903"/>
    </source>
</evidence>
<dbReference type="Gene3D" id="2.70.9.10">
    <property type="entry name" value="Adenovirus Type 2 Hexon, domain 4"/>
    <property type="match status" value="1"/>
</dbReference>
<keyword evidence="4" id="KW-0167">Capsid protein</keyword>
<evidence type="ECO:0000313" key="9">
    <source>
        <dbReference type="EMBL" id="AMK37566.1"/>
    </source>
</evidence>